<dbReference type="EMBL" id="CP001348">
    <property type="protein sequence ID" value="ACL76562.1"/>
    <property type="molecule type" value="Genomic_DNA"/>
</dbReference>
<keyword evidence="3" id="KW-1185">Reference proteome</keyword>
<proteinExistence type="predicted"/>
<dbReference type="AlphaFoldDB" id="B8I4Q8"/>
<protein>
    <recommendedName>
        <fullName evidence="1">DUF2229 domain-containing protein</fullName>
    </recommendedName>
</protein>
<name>B8I4Q8_RUMCH</name>
<dbReference type="PANTHER" id="PTHR32329">
    <property type="entry name" value="BIFUNCTIONAL PROTEIN [INCLUDES 2-HYDROXYACYL-COA DEHYDRATASE (N-TER) AND ITS ACTIVATOR DOMAIN (C_TERM)-RELATED"/>
    <property type="match status" value="1"/>
</dbReference>
<gene>
    <name evidence="2" type="ordered locus">Ccel_2220</name>
</gene>
<dbReference type="Proteomes" id="UP000001349">
    <property type="component" value="Chromosome"/>
</dbReference>
<organism evidence="2 3">
    <name type="scientific">Ruminiclostridium cellulolyticum (strain ATCC 35319 / DSM 5812 / JCM 6584 / H10)</name>
    <name type="common">Clostridium cellulolyticum</name>
    <dbReference type="NCBI Taxonomy" id="394503"/>
    <lineage>
        <taxon>Bacteria</taxon>
        <taxon>Bacillati</taxon>
        <taxon>Bacillota</taxon>
        <taxon>Clostridia</taxon>
        <taxon>Eubacteriales</taxon>
        <taxon>Oscillospiraceae</taxon>
        <taxon>Ruminiclostridium</taxon>
    </lineage>
</organism>
<dbReference type="HOGENOM" id="CLU_079876_0_0_9"/>
<dbReference type="InterPro" id="IPR051805">
    <property type="entry name" value="Dehydratase_Activator_Redct"/>
</dbReference>
<accession>B8I4Q8</accession>
<feature type="domain" description="DUF2229" evidence="1">
    <location>
        <begin position="3"/>
        <end position="211"/>
    </location>
</feature>
<dbReference type="OrthoDB" id="9780120at2"/>
<dbReference type="Gene3D" id="3.40.50.11900">
    <property type="match status" value="1"/>
</dbReference>
<evidence type="ECO:0000313" key="2">
    <source>
        <dbReference type="EMBL" id="ACL76562.1"/>
    </source>
</evidence>
<dbReference type="RefSeq" id="WP_015925655.1">
    <property type="nucleotide sequence ID" value="NC_011898.1"/>
</dbReference>
<dbReference type="STRING" id="394503.Ccel_2220"/>
<reference evidence="2 3" key="1">
    <citation type="submission" date="2009-01" db="EMBL/GenBank/DDBJ databases">
        <title>Complete sequence of Clostridium cellulolyticum H10.</title>
        <authorList>
            <consortium name="US DOE Joint Genome Institute"/>
            <person name="Lucas S."/>
            <person name="Copeland A."/>
            <person name="Lapidus A."/>
            <person name="Glavina del Rio T."/>
            <person name="Dalin E."/>
            <person name="Tice H."/>
            <person name="Bruce D."/>
            <person name="Goodwin L."/>
            <person name="Pitluck S."/>
            <person name="Chertkov O."/>
            <person name="Saunders E."/>
            <person name="Brettin T."/>
            <person name="Detter J.C."/>
            <person name="Han C."/>
            <person name="Larimer F."/>
            <person name="Land M."/>
            <person name="Hauser L."/>
            <person name="Kyrpides N."/>
            <person name="Ivanova N."/>
            <person name="Zhou J."/>
            <person name="Richardson P."/>
        </authorList>
    </citation>
    <scope>NUCLEOTIDE SEQUENCE [LARGE SCALE GENOMIC DNA]</scope>
    <source>
        <strain evidence="3">ATCC 35319 / DSM 5812 / JCM 6584 / H10</strain>
    </source>
</reference>
<dbReference type="PANTHER" id="PTHR32329:SF2">
    <property type="entry name" value="BIFUNCTIONAL PROTEIN [INCLUDES 2-HYDROXYACYL-COA DEHYDRATASE (N-TER) AND ITS ACTIVATOR DOMAIN (C_TERM)"/>
    <property type="match status" value="1"/>
</dbReference>
<evidence type="ECO:0000313" key="3">
    <source>
        <dbReference type="Proteomes" id="UP000001349"/>
    </source>
</evidence>
<dbReference type="eggNOG" id="COG3580">
    <property type="taxonomic scope" value="Bacteria"/>
</dbReference>
<dbReference type="InterPro" id="IPR018709">
    <property type="entry name" value="CoA_activase_DUF2229"/>
</dbReference>
<evidence type="ECO:0000259" key="1">
    <source>
        <dbReference type="Pfam" id="PF09989"/>
    </source>
</evidence>
<dbReference type="Pfam" id="PF09989">
    <property type="entry name" value="DUF2229"/>
    <property type="match status" value="1"/>
</dbReference>
<dbReference type="KEGG" id="cce:Ccel_2220"/>
<sequence length="326" mass="37100">MKRVGIPRGLYYHKYSALWESFFKNLGADVIVSDITNKKILTNGSNACVSEACIPIKAYFGHVIELIGKVDYLFMPRFTSVARRQYICPEVCGVTDMVRNSVKELPKIIDTEINLRESRKNSWNAALYTGEFLTGDRKKISRAYKDAVNEYKSKRRALKFADTEFGASPAKDNLKIAIIGHSYTVYDTFLNMELMKKLNKYGASVVTLDMLDYLVSKDSCKELDKQFFWDYGTRAYGGAIQLIKNGRIDGILALTSFGCGVDSFVDELVEDKIRKDSDIPFMKLVLDEHSAEAGFLTRLEAFIDMIVRRRDNDFYISTSGKHLYNS</sequence>